<feature type="binding site" evidence="4">
    <location>
        <position position="144"/>
    </location>
    <ligand>
        <name>Zn(2+)</name>
        <dbReference type="ChEBI" id="CHEBI:29105"/>
    </ligand>
</feature>
<dbReference type="EMBL" id="SKCS01000147">
    <property type="protein sequence ID" value="TNN15506.1"/>
    <property type="molecule type" value="Genomic_DNA"/>
</dbReference>
<dbReference type="GO" id="GO:0061697">
    <property type="term" value="F:protein-glutaryllysine deglutarylase activity"/>
    <property type="evidence" value="ECO:0007669"/>
    <property type="project" value="RHEA"/>
</dbReference>
<organism evidence="6 7">
    <name type="scientific">Schistosoma japonicum</name>
    <name type="common">Blood fluke</name>
    <dbReference type="NCBI Taxonomy" id="6182"/>
    <lineage>
        <taxon>Eukaryota</taxon>
        <taxon>Metazoa</taxon>
        <taxon>Spiralia</taxon>
        <taxon>Lophotrochozoa</taxon>
        <taxon>Platyhelminthes</taxon>
        <taxon>Trematoda</taxon>
        <taxon>Digenea</taxon>
        <taxon>Strigeidida</taxon>
        <taxon>Schistosomatoidea</taxon>
        <taxon>Schistosomatidae</taxon>
        <taxon>Schistosoma</taxon>
    </lineage>
</organism>
<evidence type="ECO:0000256" key="1">
    <source>
        <dbReference type="ARBA" id="ARBA00022679"/>
    </source>
</evidence>
<sequence length="290" mass="32240">MRKLSGVNLQFNKYCSDIDNFRSILSKSHNILVLTGSGISAESSVPTFRNYGRLWRKFLSQDLATLDAFRSHPGLVWEFYHHRRETIRLRQPNSGHLALAQAEKLYVDSGRSFFVITQNVDDLHAKAGSGNILELHGNVYKTRCLECNDIRENYDSPICTALLGRGSPYIENISCEPLPLSHLPRCQNLVDSSVCGGLLRPHVVLFGENIEPDVLSKADEIVKNADVCIVVGTSSAVYPAASYAPFLANRGVPVAEINIEVTPVTHLLRYHFQGNSCDILPELFNSVVLT</sequence>
<comment type="caution">
    <text evidence="3">Lacks conserved residue(s) required for the propagation of feature annotation.</text>
</comment>
<dbReference type="EC" id="2.3.1.-" evidence="3"/>
<dbReference type="HAMAP" id="MF_01121">
    <property type="entry name" value="Sirtuin_ClassIII"/>
    <property type="match status" value="1"/>
</dbReference>
<dbReference type="Proteomes" id="UP000311919">
    <property type="component" value="Unassembled WGS sequence"/>
</dbReference>
<dbReference type="GO" id="GO:0036055">
    <property type="term" value="F:protein-succinyllysine desuccinylase activity"/>
    <property type="evidence" value="ECO:0007669"/>
    <property type="project" value="UniProtKB-UniRule"/>
</dbReference>
<feature type="binding site" evidence="3">
    <location>
        <position position="276"/>
    </location>
    <ligand>
        <name>NAD(+)</name>
        <dbReference type="ChEBI" id="CHEBI:57540"/>
    </ligand>
</feature>
<comment type="domain">
    <text evidence="3">In contrast to class I sirtuins, class III sirtuins have only weak deacetylase activity. Difference in substrate specificity is probably due to a larger hydrophobic pocket with 2 residues (Tyr-80 and Arg-83) that bind to malonylated and succinylated substrates and define the specificity.</text>
</comment>
<keyword evidence="7" id="KW-1185">Reference proteome</keyword>
<comment type="subcellular location">
    <subcellularLocation>
        <location evidence="3">Mitochondrion</location>
    </subcellularLocation>
</comment>
<dbReference type="InterPro" id="IPR026591">
    <property type="entry name" value="Sirtuin_cat_small_dom_sf"/>
</dbReference>
<dbReference type="GO" id="GO:0005634">
    <property type="term" value="C:nucleus"/>
    <property type="evidence" value="ECO:0007669"/>
    <property type="project" value="TreeGrafter"/>
</dbReference>
<keyword evidence="4" id="KW-0479">Metal-binding</keyword>
<comment type="caution">
    <text evidence="6">The sequence shown here is derived from an EMBL/GenBank/DDBJ whole genome shotgun (WGS) entry which is preliminary data.</text>
</comment>
<dbReference type="GO" id="GO:0046872">
    <property type="term" value="F:metal ion binding"/>
    <property type="evidence" value="ECO:0007669"/>
    <property type="project" value="UniProtKB-KW"/>
</dbReference>
<gene>
    <name evidence="6" type="ORF">EWB00_001244</name>
</gene>
<dbReference type="InterPro" id="IPR003000">
    <property type="entry name" value="Sirtuin"/>
</dbReference>
<dbReference type="GO" id="GO:0070403">
    <property type="term" value="F:NAD+ binding"/>
    <property type="evidence" value="ECO:0007669"/>
    <property type="project" value="UniProtKB-UniRule"/>
</dbReference>
<dbReference type="InterPro" id="IPR027546">
    <property type="entry name" value="Sirtuin_class_III"/>
</dbReference>
<evidence type="ECO:0000256" key="2">
    <source>
        <dbReference type="ARBA" id="ARBA00023027"/>
    </source>
</evidence>
<dbReference type="CDD" id="cd01412">
    <property type="entry name" value="SIRT5_Af1_CobB"/>
    <property type="match status" value="1"/>
</dbReference>
<dbReference type="InterPro" id="IPR050134">
    <property type="entry name" value="NAD-dep_sirtuin_deacylases"/>
</dbReference>
<dbReference type="Gene3D" id="3.40.50.1220">
    <property type="entry name" value="TPP-binding domain"/>
    <property type="match status" value="1"/>
</dbReference>
<evidence type="ECO:0000313" key="7">
    <source>
        <dbReference type="Proteomes" id="UP000311919"/>
    </source>
</evidence>
<comment type="similarity">
    <text evidence="3">Belongs to the sirtuin family. Class III subfamily.</text>
</comment>
<dbReference type="Gene3D" id="3.30.1600.10">
    <property type="entry name" value="SIR2/SIRT2 'Small Domain"/>
    <property type="match status" value="1"/>
</dbReference>
<dbReference type="AlphaFoldDB" id="A0A4Z2DG79"/>
<proteinExistence type="inferred from homology"/>
<feature type="binding site" evidence="3 4">
    <location>
        <position position="147"/>
    </location>
    <ligand>
        <name>Zn(2+)</name>
        <dbReference type="ChEBI" id="CHEBI:29105"/>
    </ligand>
</feature>
<comment type="catalytic activity">
    <reaction evidence="3">
        <text>N(6)-malonyl-L-lysyl-[protein] + NAD(+) + H2O = 2''-O-malonyl-ADP-D-ribose + nicotinamide + L-lysyl-[protein]</text>
        <dbReference type="Rhea" id="RHEA:47672"/>
        <dbReference type="Rhea" id="RHEA-COMP:9752"/>
        <dbReference type="Rhea" id="RHEA-COMP:11878"/>
        <dbReference type="ChEBI" id="CHEBI:15377"/>
        <dbReference type="ChEBI" id="CHEBI:17154"/>
        <dbReference type="ChEBI" id="CHEBI:29969"/>
        <dbReference type="ChEBI" id="CHEBI:57540"/>
        <dbReference type="ChEBI" id="CHEBI:87831"/>
        <dbReference type="ChEBI" id="CHEBI:87833"/>
    </reaction>
</comment>
<evidence type="ECO:0000313" key="6">
    <source>
        <dbReference type="EMBL" id="TNN15506.1"/>
    </source>
</evidence>
<feature type="active site" description="Proton acceptor" evidence="3 4">
    <location>
        <position position="136"/>
    </location>
</feature>
<dbReference type="Pfam" id="PF02146">
    <property type="entry name" value="SIR2"/>
    <property type="match status" value="1"/>
</dbReference>
<feature type="binding site" evidence="3">
    <location>
        <position position="83"/>
    </location>
    <ligand>
        <name>substrate</name>
    </ligand>
</feature>
<protein>
    <recommendedName>
        <fullName evidence="3">NAD-dependent protein deacylase</fullName>
        <ecNumber evidence="3">2.3.1.-</ecNumber>
    </recommendedName>
    <alternativeName>
        <fullName evidence="3">Regulatory protein SIR2 homolog 5</fullName>
    </alternativeName>
</protein>
<comment type="catalytic activity">
    <reaction evidence="3">
        <text>N(6)-succinyl-L-lysyl-[protein] + NAD(+) + H2O = 2''-O-succinyl-ADP-D-ribose + nicotinamide + L-lysyl-[protein]</text>
        <dbReference type="Rhea" id="RHEA:47668"/>
        <dbReference type="Rhea" id="RHEA-COMP:9752"/>
        <dbReference type="Rhea" id="RHEA-COMP:11877"/>
        <dbReference type="ChEBI" id="CHEBI:15377"/>
        <dbReference type="ChEBI" id="CHEBI:17154"/>
        <dbReference type="ChEBI" id="CHEBI:29969"/>
        <dbReference type="ChEBI" id="CHEBI:57540"/>
        <dbReference type="ChEBI" id="CHEBI:87830"/>
        <dbReference type="ChEBI" id="CHEBI:87832"/>
    </reaction>
</comment>
<dbReference type="PANTHER" id="PTHR11085">
    <property type="entry name" value="NAD-DEPENDENT PROTEIN DEACYLASE SIRTUIN-5, MITOCHONDRIAL-RELATED"/>
    <property type="match status" value="1"/>
</dbReference>
<accession>A0A4Z2DG79</accession>
<feature type="binding site" evidence="4">
    <location>
        <position position="186"/>
    </location>
    <ligand>
        <name>Zn(2+)</name>
        <dbReference type="ChEBI" id="CHEBI:29105"/>
    </ligand>
</feature>
<feature type="binding site" evidence="3">
    <location>
        <begin position="118"/>
        <end position="121"/>
    </location>
    <ligand>
        <name>NAD(+)</name>
        <dbReference type="ChEBI" id="CHEBI:57540"/>
    </ligand>
</feature>
<dbReference type="GO" id="GO:0005739">
    <property type="term" value="C:mitochondrion"/>
    <property type="evidence" value="ECO:0007669"/>
    <property type="project" value="UniProtKB-SubCell"/>
</dbReference>
<dbReference type="STRING" id="6182.A0A4Z2DG79"/>
<dbReference type="InterPro" id="IPR029035">
    <property type="entry name" value="DHS-like_NAD/FAD-binding_dom"/>
</dbReference>
<keyword evidence="2 3" id="KW-0520">NAD</keyword>
<feature type="binding site" evidence="3">
    <location>
        <position position="80"/>
    </location>
    <ligand>
        <name>substrate</name>
    </ligand>
</feature>
<name>A0A4Z2DG79_SCHJA</name>
<feature type="domain" description="Deacetylase sirtuin-type" evidence="5">
    <location>
        <begin position="11"/>
        <end position="290"/>
    </location>
</feature>
<dbReference type="OrthoDB" id="424302at2759"/>
<keyword evidence="1 3" id="KW-0808">Transferase</keyword>
<dbReference type="GO" id="GO:0036054">
    <property type="term" value="F:protein-malonyllysine demalonylase activity"/>
    <property type="evidence" value="ECO:0007669"/>
    <property type="project" value="UniProtKB-UniRule"/>
</dbReference>
<evidence type="ECO:0000256" key="3">
    <source>
        <dbReference type="HAMAP-Rule" id="MF_03160"/>
    </source>
</evidence>
<comment type="catalytic activity">
    <reaction evidence="3">
        <text>N(6)-glutaryl-L-lysyl-[protein] + NAD(+) + H2O = 2''-O-glutaryl-ADP-D-ribose + nicotinamide + L-lysyl-[protein]</text>
        <dbReference type="Rhea" id="RHEA:47664"/>
        <dbReference type="Rhea" id="RHEA-COMP:9752"/>
        <dbReference type="Rhea" id="RHEA-COMP:11875"/>
        <dbReference type="ChEBI" id="CHEBI:15377"/>
        <dbReference type="ChEBI" id="CHEBI:17154"/>
        <dbReference type="ChEBI" id="CHEBI:29969"/>
        <dbReference type="ChEBI" id="CHEBI:57540"/>
        <dbReference type="ChEBI" id="CHEBI:87828"/>
        <dbReference type="ChEBI" id="CHEBI:87829"/>
    </reaction>
</comment>
<dbReference type="SUPFAM" id="SSF52467">
    <property type="entry name" value="DHS-like NAD/FAD-binding domain"/>
    <property type="match status" value="1"/>
</dbReference>
<evidence type="ECO:0000259" key="5">
    <source>
        <dbReference type="PROSITE" id="PS50305"/>
    </source>
</evidence>
<feature type="binding site" evidence="3">
    <location>
        <begin position="258"/>
        <end position="260"/>
    </location>
    <ligand>
        <name>NAD(+)</name>
        <dbReference type="ChEBI" id="CHEBI:57540"/>
    </ligand>
</feature>
<evidence type="ECO:0000256" key="4">
    <source>
        <dbReference type="PROSITE-ProRule" id="PRU00236"/>
    </source>
</evidence>
<feature type="binding site" evidence="3 4">
    <location>
        <position position="195"/>
    </location>
    <ligand>
        <name>Zn(2+)</name>
        <dbReference type="ChEBI" id="CHEBI:29105"/>
    </ligand>
</feature>
<keyword evidence="4" id="KW-0862">Zinc</keyword>
<dbReference type="GO" id="GO:0017136">
    <property type="term" value="F:histone deacetylase activity, NAD-dependent"/>
    <property type="evidence" value="ECO:0007669"/>
    <property type="project" value="TreeGrafter"/>
</dbReference>
<dbReference type="PROSITE" id="PS50305">
    <property type="entry name" value="SIRTUIN"/>
    <property type="match status" value="1"/>
</dbReference>
<comment type="function">
    <text evidence="3">NAD-dependent lysine demalonylase, desuccinylase and deglutarylase that specifically removes malonyl, succinyl and glutaryl groups on target proteins. Has weak NAD-dependent protein deacetylase activity; however this activity may not be physiologically relevant in vivo.</text>
</comment>
<dbReference type="PANTHER" id="PTHR11085:SF10">
    <property type="entry name" value="NAD-DEPENDENT PROTEIN DEACYLASE SIRTUIN-5, MITOCHONDRIAL-RELATED"/>
    <property type="match status" value="1"/>
</dbReference>
<dbReference type="InterPro" id="IPR026590">
    <property type="entry name" value="Ssirtuin_cat_dom"/>
</dbReference>
<feature type="binding site" evidence="3">
    <location>
        <begin position="232"/>
        <end position="234"/>
    </location>
    <ligand>
        <name>NAD(+)</name>
        <dbReference type="ChEBI" id="CHEBI:57540"/>
    </ligand>
</feature>
<reference evidence="6 7" key="1">
    <citation type="submission" date="2019-03" db="EMBL/GenBank/DDBJ databases">
        <title>An improved genome assembly of the fluke Schistosoma japonicum.</title>
        <authorList>
            <person name="Hu W."/>
            <person name="Luo F."/>
            <person name="Yin M."/>
            <person name="Mo X."/>
            <person name="Sun C."/>
            <person name="Wu Q."/>
            <person name="Zhu B."/>
            <person name="Xiang M."/>
            <person name="Wang J."/>
            <person name="Wang Y."/>
            <person name="Zhang T."/>
            <person name="Xu B."/>
            <person name="Zheng H."/>
            <person name="Feng Z."/>
        </authorList>
    </citation>
    <scope>NUCLEOTIDE SEQUENCE [LARGE SCALE GENOMIC DNA]</scope>
    <source>
        <strain evidence="6">HuSjv2</strain>
        <tissue evidence="6">Worms</tissue>
    </source>
</reference>
<keyword evidence="3" id="KW-0496">Mitochondrion</keyword>